<dbReference type="InterPro" id="IPR016181">
    <property type="entry name" value="Acyl_CoA_acyltransferase"/>
</dbReference>
<evidence type="ECO:0000313" key="5">
    <source>
        <dbReference type="Proteomes" id="UP000291116"/>
    </source>
</evidence>
<sequence>MFLAYEVKRTTGVTDVLSQPLLMEDELEGAYNMDGLRSLPAQEQAGTSRNPAGGRDDSECYVRGDLLGFVEITQRPYGLGQATESSSESSSDVASVLEGFSFNERPMRPILTNLAVLKAARKYGIGSKLLEACEEHVRKGWNMNEIVLEVEDYNTKGLEFYRQRGYEVLFSDPASRRYDIEGFWLNKVRCRREIMRKVFSKFDKRPASLVESADSLIRRIVASF</sequence>
<dbReference type="GO" id="GO:0008080">
    <property type="term" value="F:N-acetyltransferase activity"/>
    <property type="evidence" value="ECO:0007669"/>
    <property type="project" value="TreeGrafter"/>
</dbReference>
<dbReference type="PROSITE" id="PS51186">
    <property type="entry name" value="GNAT"/>
    <property type="match status" value="1"/>
</dbReference>
<dbReference type="Gene3D" id="3.40.630.30">
    <property type="match status" value="1"/>
</dbReference>
<proteinExistence type="predicted"/>
<evidence type="ECO:0000256" key="1">
    <source>
        <dbReference type="ARBA" id="ARBA00022679"/>
    </source>
</evidence>
<dbReference type="Pfam" id="PF00583">
    <property type="entry name" value="Acetyltransf_1"/>
    <property type="match status" value="1"/>
</dbReference>
<dbReference type="InterPro" id="IPR000182">
    <property type="entry name" value="GNAT_dom"/>
</dbReference>
<dbReference type="GO" id="GO:0031415">
    <property type="term" value="C:NatA complex"/>
    <property type="evidence" value="ECO:0007669"/>
    <property type="project" value="TreeGrafter"/>
</dbReference>
<feature type="domain" description="N-acetyltransferase" evidence="3">
    <location>
        <begin position="101"/>
        <end position="190"/>
    </location>
</feature>
<dbReference type="PANTHER" id="PTHR42919">
    <property type="entry name" value="N-ALPHA-ACETYLTRANSFERASE"/>
    <property type="match status" value="1"/>
</dbReference>
<dbReference type="CDD" id="cd04301">
    <property type="entry name" value="NAT_SF"/>
    <property type="match status" value="1"/>
</dbReference>
<protein>
    <recommendedName>
        <fullName evidence="3">N-acetyltransferase domain-containing protein</fullName>
    </recommendedName>
</protein>
<dbReference type="InterPro" id="IPR051556">
    <property type="entry name" value="N-term/lysine_N-AcTrnsfr"/>
</dbReference>
<dbReference type="Proteomes" id="UP000291116">
    <property type="component" value="Unassembled WGS sequence"/>
</dbReference>
<keyword evidence="1" id="KW-0808">Transferase</keyword>
<gene>
    <name evidence="4" type="ORF">PSNMU_V1.4_AUG-EV-PASAV3_0082630</name>
</gene>
<dbReference type="SUPFAM" id="SSF55729">
    <property type="entry name" value="Acyl-CoA N-acyltransferases (Nat)"/>
    <property type="match status" value="1"/>
</dbReference>
<evidence type="ECO:0000313" key="4">
    <source>
        <dbReference type="EMBL" id="VEU41341.1"/>
    </source>
</evidence>
<evidence type="ECO:0000259" key="3">
    <source>
        <dbReference type="PROSITE" id="PS51186"/>
    </source>
</evidence>
<organism evidence="4 5">
    <name type="scientific">Pseudo-nitzschia multistriata</name>
    <dbReference type="NCBI Taxonomy" id="183589"/>
    <lineage>
        <taxon>Eukaryota</taxon>
        <taxon>Sar</taxon>
        <taxon>Stramenopiles</taxon>
        <taxon>Ochrophyta</taxon>
        <taxon>Bacillariophyta</taxon>
        <taxon>Bacillariophyceae</taxon>
        <taxon>Bacillariophycidae</taxon>
        <taxon>Bacillariales</taxon>
        <taxon>Bacillariaceae</taxon>
        <taxon>Pseudo-nitzschia</taxon>
    </lineage>
</organism>
<evidence type="ECO:0000256" key="2">
    <source>
        <dbReference type="ARBA" id="ARBA00023315"/>
    </source>
</evidence>
<dbReference type="EMBL" id="CAACVS010000346">
    <property type="protein sequence ID" value="VEU41341.1"/>
    <property type="molecule type" value="Genomic_DNA"/>
</dbReference>
<dbReference type="AlphaFoldDB" id="A0A448ZH83"/>
<keyword evidence="2" id="KW-0012">Acyltransferase</keyword>
<dbReference type="PANTHER" id="PTHR42919:SF8">
    <property type="entry name" value="N-ALPHA-ACETYLTRANSFERASE 50"/>
    <property type="match status" value="1"/>
</dbReference>
<accession>A0A448ZH83</accession>
<keyword evidence="5" id="KW-1185">Reference proteome</keyword>
<name>A0A448ZH83_9STRA</name>
<dbReference type="GO" id="GO:0007064">
    <property type="term" value="P:mitotic sister chromatid cohesion"/>
    <property type="evidence" value="ECO:0007669"/>
    <property type="project" value="TreeGrafter"/>
</dbReference>
<dbReference type="OrthoDB" id="47374at2759"/>
<reference evidence="4 5" key="1">
    <citation type="submission" date="2019-01" db="EMBL/GenBank/DDBJ databases">
        <authorList>
            <person name="Ferrante I. M."/>
        </authorList>
    </citation>
    <scope>NUCLEOTIDE SEQUENCE [LARGE SCALE GENOMIC DNA]</scope>
    <source>
        <strain evidence="4 5">B856</strain>
    </source>
</reference>